<evidence type="ECO:0000313" key="5">
    <source>
        <dbReference type="EMBL" id="SDD92015.1"/>
    </source>
</evidence>
<protein>
    <submittedName>
        <fullName evidence="5">Transcriptional regulator, LacI family</fullName>
    </submittedName>
</protein>
<evidence type="ECO:0000259" key="4">
    <source>
        <dbReference type="PROSITE" id="PS50932"/>
    </source>
</evidence>
<dbReference type="STRING" id="637679.GCA_001550055_01370"/>
<reference evidence="5 6" key="1">
    <citation type="submission" date="2016-10" db="EMBL/GenBank/DDBJ databases">
        <authorList>
            <person name="de Groot N.N."/>
        </authorList>
    </citation>
    <scope>NUCLEOTIDE SEQUENCE [LARGE SCALE GENOMIC DNA]</scope>
    <source>
        <strain evidence="5 6">CGMCC 1.9109</strain>
    </source>
</reference>
<dbReference type="InterPro" id="IPR010982">
    <property type="entry name" value="Lambda_DNA-bd_dom_sf"/>
</dbReference>
<dbReference type="CDD" id="cd01392">
    <property type="entry name" value="HTH_LacI"/>
    <property type="match status" value="1"/>
</dbReference>
<evidence type="ECO:0000256" key="2">
    <source>
        <dbReference type="ARBA" id="ARBA00023125"/>
    </source>
</evidence>
<dbReference type="PANTHER" id="PTHR30146:SF120">
    <property type="entry name" value="ALANINE RACEMASE"/>
    <property type="match status" value="1"/>
</dbReference>
<dbReference type="InterPro" id="IPR046335">
    <property type="entry name" value="LacI/GalR-like_sensor"/>
</dbReference>
<keyword evidence="3" id="KW-0804">Transcription</keyword>
<sequence length="349" mass="38046">MQQLHGRIVGRVGLTQKPPIKMADLAKLAGVSKSTVSRALADSPLIPQETKQKIAALAKEHNYRLNKRARNFRTKETLTIAVLIPDTREKDWRLSDPFFLELLGSIADTLNDQNHELLLAKSSVSAEEWARDHIERGTCDGVILVGQGTQHEEINKLAEGSTPFVVWGGLLDGQHYCTVGSDNRLGGKKASSHLIERGRRYIAFLGDRRLPEVALRYAGYQDALAAAGLDVDASLEVVTPFGGEAAYRAVADFLDSGQAVDGIFACSDVIAMATIRALRERGLSIPEDVAIVGYDDIALSSYYSPPLTTVRQDCQRGGQELVSRLLEIIQGGKPAPLMLDTEIVERAST</sequence>
<dbReference type="CDD" id="cd06295">
    <property type="entry name" value="PBP1_CelR"/>
    <property type="match status" value="1"/>
</dbReference>
<dbReference type="Proteomes" id="UP000183685">
    <property type="component" value="Unassembled WGS sequence"/>
</dbReference>
<dbReference type="SUPFAM" id="SSF53822">
    <property type="entry name" value="Periplasmic binding protein-like I"/>
    <property type="match status" value="1"/>
</dbReference>
<evidence type="ECO:0000313" key="6">
    <source>
        <dbReference type="Proteomes" id="UP000183685"/>
    </source>
</evidence>
<dbReference type="PANTHER" id="PTHR30146">
    <property type="entry name" value="LACI-RELATED TRANSCRIPTIONAL REPRESSOR"/>
    <property type="match status" value="1"/>
</dbReference>
<keyword evidence="6" id="KW-1185">Reference proteome</keyword>
<dbReference type="GO" id="GO:0000976">
    <property type="term" value="F:transcription cis-regulatory region binding"/>
    <property type="evidence" value="ECO:0007669"/>
    <property type="project" value="TreeGrafter"/>
</dbReference>
<dbReference type="Gene3D" id="1.10.260.40">
    <property type="entry name" value="lambda repressor-like DNA-binding domains"/>
    <property type="match status" value="1"/>
</dbReference>
<dbReference type="OrthoDB" id="8433438at2"/>
<dbReference type="Gene3D" id="3.40.50.2300">
    <property type="match status" value="2"/>
</dbReference>
<accession>A0A1G6YQU2</accession>
<dbReference type="PROSITE" id="PS00356">
    <property type="entry name" value="HTH_LACI_1"/>
    <property type="match status" value="1"/>
</dbReference>
<gene>
    <name evidence="5" type="ORF">SAMN04488071_1689</name>
</gene>
<dbReference type="SUPFAM" id="SSF47413">
    <property type="entry name" value="lambda repressor-like DNA-binding domains"/>
    <property type="match status" value="1"/>
</dbReference>
<dbReference type="AlphaFoldDB" id="A0A1G6YQU2"/>
<organism evidence="5 6">
    <name type="scientific">Kordiimonas lacus</name>
    <dbReference type="NCBI Taxonomy" id="637679"/>
    <lineage>
        <taxon>Bacteria</taxon>
        <taxon>Pseudomonadati</taxon>
        <taxon>Pseudomonadota</taxon>
        <taxon>Alphaproteobacteria</taxon>
        <taxon>Kordiimonadales</taxon>
        <taxon>Kordiimonadaceae</taxon>
        <taxon>Kordiimonas</taxon>
    </lineage>
</organism>
<keyword evidence="2" id="KW-0238">DNA-binding</keyword>
<dbReference type="SMART" id="SM00354">
    <property type="entry name" value="HTH_LACI"/>
    <property type="match status" value="1"/>
</dbReference>
<evidence type="ECO:0000256" key="1">
    <source>
        <dbReference type="ARBA" id="ARBA00023015"/>
    </source>
</evidence>
<name>A0A1G6YQU2_9PROT</name>
<keyword evidence="1" id="KW-0805">Transcription regulation</keyword>
<dbReference type="Pfam" id="PF13377">
    <property type="entry name" value="Peripla_BP_3"/>
    <property type="match status" value="1"/>
</dbReference>
<dbReference type="GO" id="GO:0003700">
    <property type="term" value="F:DNA-binding transcription factor activity"/>
    <property type="evidence" value="ECO:0007669"/>
    <property type="project" value="TreeGrafter"/>
</dbReference>
<feature type="domain" description="HTH lacI-type" evidence="4">
    <location>
        <begin position="20"/>
        <end position="74"/>
    </location>
</feature>
<evidence type="ECO:0000256" key="3">
    <source>
        <dbReference type="ARBA" id="ARBA00023163"/>
    </source>
</evidence>
<dbReference type="PROSITE" id="PS50932">
    <property type="entry name" value="HTH_LACI_2"/>
    <property type="match status" value="1"/>
</dbReference>
<dbReference type="InterPro" id="IPR028082">
    <property type="entry name" value="Peripla_BP_I"/>
</dbReference>
<dbReference type="InterPro" id="IPR000843">
    <property type="entry name" value="HTH_LacI"/>
</dbReference>
<dbReference type="Pfam" id="PF00356">
    <property type="entry name" value="LacI"/>
    <property type="match status" value="1"/>
</dbReference>
<dbReference type="EMBL" id="FNAK01000003">
    <property type="protein sequence ID" value="SDD92015.1"/>
    <property type="molecule type" value="Genomic_DNA"/>
</dbReference>
<proteinExistence type="predicted"/>